<sequence length="920" mass="98080">MTTLLGRDMDIAVIDTLLGDVGGDDALLLTGQPGVGKSALLDVSAQRARRYGYRVIRAAGTRLTTNVMYSVLSDVVRPGGDTLATLSGPLRDALQVVLGLGQGDTPTPLHAGNAVLAALAAQTTRHPIAVIIDDLQWIDPASALVLSFVGRRAGGHRLKFIAATDTVTGFWDGTRLPQHRIPPLADTTAAELVESHFPGLDVRTQRRLLAEAQGNPLALLELGRWTIGDGESAALASTGRWPALNEPLASMYAERIRALPAATREILLLAALNSGGELSILGIAAPGGVLSTLAPAERDGLVTIRTDGHTVDFCHPMIRTTVIGLAHDLERRRAHYALASALSGHPDREATHLAEATIGPDAHVAALLETAAHRSMANGDSLRALDLMIRSSRISVRSADRSRRMVYAATLRADVTGDLRAASETLAVALEDEPALTDSLAATVAAAHILLNAECDVDSAYGLLVAALTKHPGARDPADATLLDALHSLIVICWMRNGGENDWEPVDTAMAKMLPEPPVLLRLCRSGFGDPVRMDAALLCRVDVTVGELSGEYNPVEVIRTHIACVYLDRLPQCREALRRVVRDGRDGGAVALALSALVGSAVDDWHTGRWDEARAEVAEGVALSTRHGYRRYSFVLGDYIGALVATARGEAETSAAAAASLSEMASVTGAGIAATFAHHLRTLSASADGDFDRAYQHASAINTAGQLAPDNPHALWVLFDLVEAAVKTNRAEQARKHVDAMRRANIAELSSRLALIYTACAAMSGPDDGARASFEEALAIPGATRWQFDYARVQLAHAEHLRGMQSTAEASRYFNAALRTFEGLGAEPWVARATRGLRATHSTTYSWRGPAGPHLSARDREIAVLAAVGLTNREIGERLHISHRTVGGHLYRIFPLLGVTSRAALHEALDRLTNEQPKT</sequence>
<dbReference type="RefSeq" id="WP_142553635.1">
    <property type="nucleotide sequence ID" value="NZ_VIFX01000025.1"/>
</dbReference>
<keyword evidence="1" id="KW-0547">Nucleotide-binding</keyword>
<protein>
    <submittedName>
        <fullName evidence="4">AAA family ATPase</fullName>
    </submittedName>
</protein>
<feature type="domain" description="HTH luxR-type" evidence="3">
    <location>
        <begin position="849"/>
        <end position="913"/>
    </location>
</feature>
<dbReference type="InterPro" id="IPR000792">
    <property type="entry name" value="Tscrpt_reg_LuxR_C"/>
</dbReference>
<dbReference type="Pfam" id="PF00196">
    <property type="entry name" value="GerE"/>
    <property type="match status" value="1"/>
</dbReference>
<dbReference type="Pfam" id="PF13191">
    <property type="entry name" value="AAA_16"/>
    <property type="match status" value="1"/>
</dbReference>
<evidence type="ECO:0000313" key="5">
    <source>
        <dbReference type="Proteomes" id="UP000315759"/>
    </source>
</evidence>
<name>A0A544VY69_9MYCO</name>
<dbReference type="SUPFAM" id="SSF52540">
    <property type="entry name" value="P-loop containing nucleoside triphosphate hydrolases"/>
    <property type="match status" value="1"/>
</dbReference>
<evidence type="ECO:0000256" key="1">
    <source>
        <dbReference type="ARBA" id="ARBA00022741"/>
    </source>
</evidence>
<evidence type="ECO:0000259" key="3">
    <source>
        <dbReference type="PROSITE" id="PS50043"/>
    </source>
</evidence>
<reference evidence="4 5" key="1">
    <citation type="submission" date="2018-10" db="EMBL/GenBank/DDBJ databases">
        <title>Draft genome of Mycobacterium hodleri strain B.</title>
        <authorList>
            <person name="Amande T.J."/>
            <person name="Mcgenity T.J."/>
        </authorList>
    </citation>
    <scope>NUCLEOTIDE SEQUENCE [LARGE SCALE GENOMIC DNA]</scope>
    <source>
        <strain evidence="4 5">B</strain>
    </source>
</reference>
<keyword evidence="2" id="KW-0067">ATP-binding</keyword>
<dbReference type="InterPro" id="IPR041664">
    <property type="entry name" value="AAA_16"/>
</dbReference>
<dbReference type="GO" id="GO:0003677">
    <property type="term" value="F:DNA binding"/>
    <property type="evidence" value="ECO:0007669"/>
    <property type="project" value="InterPro"/>
</dbReference>
<dbReference type="SMART" id="SM00421">
    <property type="entry name" value="HTH_LUXR"/>
    <property type="match status" value="1"/>
</dbReference>
<keyword evidence="5" id="KW-1185">Reference proteome</keyword>
<proteinExistence type="predicted"/>
<dbReference type="InterPro" id="IPR016032">
    <property type="entry name" value="Sig_transdc_resp-reg_C-effctor"/>
</dbReference>
<dbReference type="GO" id="GO:0005737">
    <property type="term" value="C:cytoplasm"/>
    <property type="evidence" value="ECO:0007669"/>
    <property type="project" value="TreeGrafter"/>
</dbReference>
<evidence type="ECO:0000313" key="4">
    <source>
        <dbReference type="EMBL" id="TQR84938.1"/>
    </source>
</evidence>
<dbReference type="SUPFAM" id="SSF46894">
    <property type="entry name" value="C-terminal effector domain of the bipartite response regulators"/>
    <property type="match status" value="1"/>
</dbReference>
<dbReference type="Gene3D" id="1.10.10.10">
    <property type="entry name" value="Winged helix-like DNA-binding domain superfamily/Winged helix DNA-binding domain"/>
    <property type="match status" value="1"/>
</dbReference>
<dbReference type="GO" id="GO:0006355">
    <property type="term" value="P:regulation of DNA-templated transcription"/>
    <property type="evidence" value="ECO:0007669"/>
    <property type="project" value="InterPro"/>
</dbReference>
<gene>
    <name evidence="4" type="ORF">D8S82_19215</name>
</gene>
<evidence type="ECO:0000256" key="2">
    <source>
        <dbReference type="ARBA" id="ARBA00022840"/>
    </source>
</evidence>
<organism evidence="4 5">
    <name type="scientific">Mycolicibacterium hodleri</name>
    <dbReference type="NCBI Taxonomy" id="49897"/>
    <lineage>
        <taxon>Bacteria</taxon>
        <taxon>Bacillati</taxon>
        <taxon>Actinomycetota</taxon>
        <taxon>Actinomycetes</taxon>
        <taxon>Mycobacteriales</taxon>
        <taxon>Mycobacteriaceae</taxon>
        <taxon>Mycolicibacterium</taxon>
    </lineage>
</organism>
<comment type="caution">
    <text evidence="4">The sequence shown here is derived from an EMBL/GenBank/DDBJ whole genome shotgun (WGS) entry which is preliminary data.</text>
</comment>
<dbReference type="GO" id="GO:0005524">
    <property type="term" value="F:ATP binding"/>
    <property type="evidence" value="ECO:0007669"/>
    <property type="project" value="UniProtKB-KW"/>
</dbReference>
<dbReference type="GO" id="GO:0004016">
    <property type="term" value="F:adenylate cyclase activity"/>
    <property type="evidence" value="ECO:0007669"/>
    <property type="project" value="TreeGrafter"/>
</dbReference>
<accession>A0A544VY69</accession>
<dbReference type="Proteomes" id="UP000315759">
    <property type="component" value="Unassembled WGS sequence"/>
</dbReference>
<dbReference type="PANTHER" id="PTHR16305">
    <property type="entry name" value="TESTICULAR SOLUBLE ADENYLYL CYCLASE"/>
    <property type="match status" value="1"/>
</dbReference>
<dbReference type="InterPro" id="IPR036388">
    <property type="entry name" value="WH-like_DNA-bd_sf"/>
</dbReference>
<dbReference type="InterPro" id="IPR027417">
    <property type="entry name" value="P-loop_NTPase"/>
</dbReference>
<dbReference type="AlphaFoldDB" id="A0A544VY69"/>
<dbReference type="EMBL" id="VIFX01000025">
    <property type="protein sequence ID" value="TQR84938.1"/>
    <property type="molecule type" value="Genomic_DNA"/>
</dbReference>
<dbReference type="PROSITE" id="PS50043">
    <property type="entry name" value="HTH_LUXR_2"/>
    <property type="match status" value="1"/>
</dbReference>
<dbReference type="CDD" id="cd06170">
    <property type="entry name" value="LuxR_C_like"/>
    <property type="match status" value="1"/>
</dbReference>
<dbReference type="PRINTS" id="PR00038">
    <property type="entry name" value="HTHLUXR"/>
</dbReference>
<dbReference type="PANTHER" id="PTHR16305:SF35">
    <property type="entry name" value="TRANSCRIPTIONAL ACTIVATOR DOMAIN"/>
    <property type="match status" value="1"/>
</dbReference>